<feature type="region of interest" description="Disordered" evidence="1">
    <location>
        <begin position="46"/>
        <end position="67"/>
    </location>
</feature>
<accession>A0A0A8Z0A5</accession>
<evidence type="ECO:0000256" key="1">
    <source>
        <dbReference type="SAM" id="MobiDB-lite"/>
    </source>
</evidence>
<reference evidence="2" key="1">
    <citation type="submission" date="2014-09" db="EMBL/GenBank/DDBJ databases">
        <authorList>
            <person name="Magalhaes I.L.F."/>
            <person name="Oliveira U."/>
            <person name="Santos F.R."/>
            <person name="Vidigal T.H.D.A."/>
            <person name="Brescovit A.D."/>
            <person name="Santos A.J."/>
        </authorList>
    </citation>
    <scope>NUCLEOTIDE SEQUENCE</scope>
    <source>
        <tissue evidence="2">Shoot tissue taken approximately 20 cm above the soil surface</tissue>
    </source>
</reference>
<dbReference type="EMBL" id="GBRH01269593">
    <property type="protein sequence ID" value="JAD28302.1"/>
    <property type="molecule type" value="Transcribed_RNA"/>
</dbReference>
<reference evidence="2" key="2">
    <citation type="journal article" date="2015" name="Data Brief">
        <title>Shoot transcriptome of the giant reed, Arundo donax.</title>
        <authorList>
            <person name="Barrero R.A."/>
            <person name="Guerrero F.D."/>
            <person name="Moolhuijzen P."/>
            <person name="Goolsby J.A."/>
            <person name="Tidwell J."/>
            <person name="Bellgard S.E."/>
            <person name="Bellgard M.I."/>
        </authorList>
    </citation>
    <scope>NUCLEOTIDE SEQUENCE</scope>
    <source>
        <tissue evidence="2">Shoot tissue taken approximately 20 cm above the soil surface</tissue>
    </source>
</reference>
<dbReference type="PROSITE" id="PS51257">
    <property type="entry name" value="PROKAR_LIPOPROTEIN"/>
    <property type="match status" value="1"/>
</dbReference>
<name>A0A0A8Z0A5_ARUDO</name>
<feature type="region of interest" description="Disordered" evidence="1">
    <location>
        <begin position="87"/>
        <end position="123"/>
    </location>
</feature>
<proteinExistence type="predicted"/>
<organism evidence="2">
    <name type="scientific">Arundo donax</name>
    <name type="common">Giant reed</name>
    <name type="synonym">Donax arundinaceus</name>
    <dbReference type="NCBI Taxonomy" id="35708"/>
    <lineage>
        <taxon>Eukaryota</taxon>
        <taxon>Viridiplantae</taxon>
        <taxon>Streptophyta</taxon>
        <taxon>Embryophyta</taxon>
        <taxon>Tracheophyta</taxon>
        <taxon>Spermatophyta</taxon>
        <taxon>Magnoliopsida</taxon>
        <taxon>Liliopsida</taxon>
        <taxon>Poales</taxon>
        <taxon>Poaceae</taxon>
        <taxon>PACMAD clade</taxon>
        <taxon>Arundinoideae</taxon>
        <taxon>Arundineae</taxon>
        <taxon>Arundo</taxon>
    </lineage>
</organism>
<protein>
    <submittedName>
        <fullName evidence="2">Uncharacterized protein</fullName>
    </submittedName>
</protein>
<sequence length="156" mass="16994">MRNLITIKQPRIRLAYSSNNTSASSCFSCNSMHHLLILQRWPPYKTVSSGSGGRPGRPAPAITGQPARARALRRALRACVSVCGVCGSQEMDPSKKNKTVSSTSDDLGTDPTTPDPTPPMPLIRKQRTFTESPHRKQEVACFLISSGVSLSLRTQK</sequence>
<feature type="compositionally biased region" description="Low complexity" evidence="1">
    <location>
        <begin position="101"/>
        <end position="112"/>
    </location>
</feature>
<dbReference type="AlphaFoldDB" id="A0A0A8Z0A5"/>
<evidence type="ECO:0000313" key="2">
    <source>
        <dbReference type="EMBL" id="JAD28302.1"/>
    </source>
</evidence>